<feature type="chain" id="PRO_5010384961" evidence="2">
    <location>
        <begin position="20"/>
        <end position="225"/>
    </location>
</feature>
<dbReference type="STRING" id="388950.GCA_001611675_02788"/>
<organism evidence="4 5">
    <name type="scientific">Pontibacter akesuensis</name>
    <dbReference type="NCBI Taxonomy" id="388950"/>
    <lineage>
        <taxon>Bacteria</taxon>
        <taxon>Pseudomonadati</taxon>
        <taxon>Bacteroidota</taxon>
        <taxon>Cytophagia</taxon>
        <taxon>Cytophagales</taxon>
        <taxon>Hymenobacteraceae</taxon>
        <taxon>Pontibacter</taxon>
    </lineage>
</organism>
<sequence length="225" mass="24987">MKTAILLALAALCAFSATAQTEAVDENRHYVGLHTGAVFPLDDFKKSSFEDPYPAYAKEGVLLLASYRYSLHKLLAVGGSLGTRYNKYKMEELVQVDGDLLLDEKSEAWRSVFAMADAYFTLLSEDWVKAYVKGSAGASFNRSASWELNTKYGDIIMPADKATALALGWGAGFDFYPEPRFGVNLEVGTLYTKPEFTVPDIKGRLFQHQQPMHTVFVNVGLFHAF</sequence>
<dbReference type="InterPro" id="IPR027385">
    <property type="entry name" value="Beta-barrel_OMP"/>
</dbReference>
<reference evidence="5" key="1">
    <citation type="submission" date="2016-10" db="EMBL/GenBank/DDBJ databases">
        <authorList>
            <person name="Varghese N."/>
        </authorList>
    </citation>
    <scope>NUCLEOTIDE SEQUENCE [LARGE SCALE GENOMIC DNA]</scope>
    <source>
        <strain evidence="5">DSM 18820</strain>
    </source>
</reference>
<protein>
    <submittedName>
        <fullName evidence="4">Outer membrane protein beta-barrel domain-containing protein</fullName>
    </submittedName>
</protein>
<name>A0A1I7KLC6_9BACT</name>
<evidence type="ECO:0000313" key="4">
    <source>
        <dbReference type="EMBL" id="SFU98237.1"/>
    </source>
</evidence>
<dbReference type="SUPFAM" id="SSF56925">
    <property type="entry name" value="OMPA-like"/>
    <property type="match status" value="1"/>
</dbReference>
<dbReference type="Proteomes" id="UP000182491">
    <property type="component" value="Unassembled WGS sequence"/>
</dbReference>
<dbReference type="RefSeq" id="WP_068838732.1">
    <property type="nucleotide sequence ID" value="NZ_BMXC01000005.1"/>
</dbReference>
<evidence type="ECO:0000259" key="3">
    <source>
        <dbReference type="Pfam" id="PF13505"/>
    </source>
</evidence>
<evidence type="ECO:0000256" key="2">
    <source>
        <dbReference type="SAM" id="SignalP"/>
    </source>
</evidence>
<dbReference type="Pfam" id="PF13505">
    <property type="entry name" value="OMP_b-brl"/>
    <property type="match status" value="1"/>
</dbReference>
<dbReference type="OrthoDB" id="849979at2"/>
<gene>
    <name evidence="4" type="ORF">SAMN04487941_3834</name>
</gene>
<proteinExistence type="predicted"/>
<dbReference type="Gene3D" id="2.40.160.20">
    <property type="match status" value="1"/>
</dbReference>
<accession>A0A1I7KLC6</accession>
<feature type="domain" description="Outer membrane protein beta-barrel" evidence="3">
    <location>
        <begin position="8"/>
        <end position="194"/>
    </location>
</feature>
<feature type="signal peptide" evidence="2">
    <location>
        <begin position="1"/>
        <end position="19"/>
    </location>
</feature>
<dbReference type="AlphaFoldDB" id="A0A1I7KLC6"/>
<keyword evidence="1 2" id="KW-0732">Signal</keyword>
<evidence type="ECO:0000256" key="1">
    <source>
        <dbReference type="ARBA" id="ARBA00022729"/>
    </source>
</evidence>
<dbReference type="EMBL" id="FPCA01000006">
    <property type="protein sequence ID" value="SFU98237.1"/>
    <property type="molecule type" value="Genomic_DNA"/>
</dbReference>
<evidence type="ECO:0000313" key="5">
    <source>
        <dbReference type="Proteomes" id="UP000182491"/>
    </source>
</evidence>
<dbReference type="InterPro" id="IPR011250">
    <property type="entry name" value="OMP/PagP_B-barrel"/>
</dbReference>
<keyword evidence="5" id="KW-1185">Reference proteome</keyword>